<name>A0A7S3VP99_DUNTE</name>
<protein>
    <submittedName>
        <fullName evidence="1">Uncharacterized protein</fullName>
    </submittedName>
</protein>
<proteinExistence type="predicted"/>
<sequence length="274" mass="30302">MLCNKGLSSAKICSKTGFRTKPSRRRMAPAAKAANVEQVANALELDASFSGLADGDGQMTVAGFGSLLSERSARTTFPELQNFRLGKVAGWRRVFAHTADIFYKRGIARPETKEVGSLSLEPGVPGQEVVVSLFEVACTPESVQLFIEREHEFKFVSVDVQTLEGQPTGRRAVICAAWNDEDYKATRCPPDEWQSRWSVHGVQQVWGVPDILPCRVYLRHCVLAARSMGPLCESSFLDSTFLSDRVTTVRQHLRANPTIMDELPPPELIGRYSG</sequence>
<organism evidence="1">
    <name type="scientific">Dunaliella tertiolecta</name>
    <name type="common">Green alga</name>
    <dbReference type="NCBI Taxonomy" id="3047"/>
    <lineage>
        <taxon>Eukaryota</taxon>
        <taxon>Viridiplantae</taxon>
        <taxon>Chlorophyta</taxon>
        <taxon>core chlorophytes</taxon>
        <taxon>Chlorophyceae</taxon>
        <taxon>CS clade</taxon>
        <taxon>Chlamydomonadales</taxon>
        <taxon>Dunaliellaceae</taxon>
        <taxon>Dunaliella</taxon>
    </lineage>
</organism>
<dbReference type="PANTHER" id="PTHR35748">
    <property type="entry name" value="OS05G0358400 PROTEIN"/>
    <property type="match status" value="1"/>
</dbReference>
<dbReference type="Gene3D" id="3.10.490.10">
    <property type="entry name" value="Gamma-glutamyl cyclotransferase-like"/>
    <property type="match status" value="1"/>
</dbReference>
<dbReference type="EMBL" id="HBIP01021961">
    <property type="protein sequence ID" value="CAE0498031.1"/>
    <property type="molecule type" value="Transcribed_RNA"/>
</dbReference>
<reference evidence="1" key="1">
    <citation type="submission" date="2021-01" db="EMBL/GenBank/DDBJ databases">
        <authorList>
            <person name="Corre E."/>
            <person name="Pelletier E."/>
            <person name="Niang G."/>
            <person name="Scheremetjew M."/>
            <person name="Finn R."/>
            <person name="Kale V."/>
            <person name="Holt S."/>
            <person name="Cochrane G."/>
            <person name="Meng A."/>
            <person name="Brown T."/>
            <person name="Cohen L."/>
        </authorList>
    </citation>
    <scope>NUCLEOTIDE SEQUENCE</scope>
    <source>
        <strain evidence="1">CCMP1320</strain>
    </source>
</reference>
<dbReference type="PANTHER" id="PTHR35748:SF1">
    <property type="entry name" value="OS05G0358400 PROTEIN"/>
    <property type="match status" value="1"/>
</dbReference>
<evidence type="ECO:0000313" key="1">
    <source>
        <dbReference type="EMBL" id="CAE0498031.1"/>
    </source>
</evidence>
<dbReference type="AlphaFoldDB" id="A0A7S3VP99"/>
<gene>
    <name evidence="1" type="ORF">DTER00134_LOCUS13104</name>
</gene>
<accession>A0A7S3VP99</accession>